<dbReference type="InterPro" id="IPR036390">
    <property type="entry name" value="WH_DNA-bd_sf"/>
</dbReference>
<evidence type="ECO:0000313" key="6">
    <source>
        <dbReference type="Proteomes" id="UP001596139"/>
    </source>
</evidence>
<evidence type="ECO:0000256" key="1">
    <source>
        <dbReference type="ARBA" id="ARBA00023015"/>
    </source>
</evidence>
<dbReference type="SUPFAM" id="SSF46785">
    <property type="entry name" value="Winged helix' DNA-binding domain"/>
    <property type="match status" value="1"/>
</dbReference>
<dbReference type="PROSITE" id="PS50949">
    <property type="entry name" value="HTH_GNTR"/>
    <property type="match status" value="1"/>
</dbReference>
<name>A0ABW1MHG5_9ACTN</name>
<dbReference type="Proteomes" id="UP001596139">
    <property type="component" value="Unassembled WGS sequence"/>
</dbReference>
<dbReference type="Pfam" id="PF07729">
    <property type="entry name" value="FCD"/>
    <property type="match status" value="1"/>
</dbReference>
<evidence type="ECO:0000256" key="3">
    <source>
        <dbReference type="ARBA" id="ARBA00023163"/>
    </source>
</evidence>
<dbReference type="InterPro" id="IPR000524">
    <property type="entry name" value="Tscrpt_reg_HTH_GntR"/>
</dbReference>
<dbReference type="InterPro" id="IPR011711">
    <property type="entry name" value="GntR_C"/>
</dbReference>
<dbReference type="SUPFAM" id="SSF48008">
    <property type="entry name" value="GntR ligand-binding domain-like"/>
    <property type="match status" value="1"/>
</dbReference>
<evidence type="ECO:0000259" key="4">
    <source>
        <dbReference type="PROSITE" id="PS50949"/>
    </source>
</evidence>
<keyword evidence="3" id="KW-0804">Transcription</keyword>
<dbReference type="RefSeq" id="WP_051861535.1">
    <property type="nucleotide sequence ID" value="NZ_JBHSPX010000004.1"/>
</dbReference>
<dbReference type="EMBL" id="JBHSPX010000004">
    <property type="protein sequence ID" value="MFC6063160.1"/>
    <property type="molecule type" value="Genomic_DNA"/>
</dbReference>
<keyword evidence="2" id="KW-0238">DNA-binding</keyword>
<gene>
    <name evidence="5" type="ORF">ACFP4F_11415</name>
</gene>
<keyword evidence="6" id="KW-1185">Reference proteome</keyword>
<dbReference type="Gene3D" id="1.20.120.530">
    <property type="entry name" value="GntR ligand-binding domain-like"/>
    <property type="match status" value="1"/>
</dbReference>
<evidence type="ECO:0000256" key="2">
    <source>
        <dbReference type="ARBA" id="ARBA00023125"/>
    </source>
</evidence>
<keyword evidence="1" id="KW-0805">Transcription regulation</keyword>
<dbReference type="PANTHER" id="PTHR43537">
    <property type="entry name" value="TRANSCRIPTIONAL REGULATOR, GNTR FAMILY"/>
    <property type="match status" value="1"/>
</dbReference>
<dbReference type="InterPro" id="IPR008920">
    <property type="entry name" value="TF_FadR/GntR_C"/>
</dbReference>
<dbReference type="InterPro" id="IPR036388">
    <property type="entry name" value="WH-like_DNA-bd_sf"/>
</dbReference>
<reference evidence="6" key="1">
    <citation type="journal article" date="2019" name="Int. J. Syst. Evol. Microbiol.">
        <title>The Global Catalogue of Microorganisms (GCM) 10K type strain sequencing project: providing services to taxonomists for standard genome sequencing and annotation.</title>
        <authorList>
            <consortium name="The Broad Institute Genomics Platform"/>
            <consortium name="The Broad Institute Genome Sequencing Center for Infectious Disease"/>
            <person name="Wu L."/>
            <person name="Ma J."/>
        </authorList>
    </citation>
    <scope>NUCLEOTIDE SEQUENCE [LARGE SCALE GENOMIC DNA]</scope>
    <source>
        <strain evidence="6">CGMCC 1.15180</strain>
    </source>
</reference>
<sequence length="223" mass="24944">MNGPKSRSEERQGELSLAEQAYRAIRDRLIMLDIRPGAPINEDQLSQSLGFGRTPVREALKRLQYERLIATFPRRGTFATEVNITDLAHISEVRRQLEPMAAAQAARRATAADRARLTELLRELESAGEQGRSPDDLMRLDLAVHRAIYAATHNPYLEDTLVAYDNLATRVWCLFVDRLPGMAGHIGEHGPLLRTITAADPDKAAELARSHVEGFERAIREAI</sequence>
<accession>A0ABW1MHG5</accession>
<dbReference type="SMART" id="SM00895">
    <property type="entry name" value="FCD"/>
    <property type="match status" value="1"/>
</dbReference>
<organism evidence="5 6">
    <name type="scientific">Streptomyces ochraceiscleroticus</name>
    <dbReference type="NCBI Taxonomy" id="47761"/>
    <lineage>
        <taxon>Bacteria</taxon>
        <taxon>Bacillati</taxon>
        <taxon>Actinomycetota</taxon>
        <taxon>Actinomycetes</taxon>
        <taxon>Kitasatosporales</taxon>
        <taxon>Streptomycetaceae</taxon>
        <taxon>Streptomyces</taxon>
    </lineage>
</organism>
<dbReference type="Pfam" id="PF00392">
    <property type="entry name" value="GntR"/>
    <property type="match status" value="1"/>
</dbReference>
<proteinExistence type="predicted"/>
<dbReference type="CDD" id="cd07377">
    <property type="entry name" value="WHTH_GntR"/>
    <property type="match status" value="1"/>
</dbReference>
<feature type="domain" description="HTH gntR-type" evidence="4">
    <location>
        <begin position="15"/>
        <end position="82"/>
    </location>
</feature>
<dbReference type="PANTHER" id="PTHR43537:SF5">
    <property type="entry name" value="UXU OPERON TRANSCRIPTIONAL REGULATOR"/>
    <property type="match status" value="1"/>
</dbReference>
<comment type="caution">
    <text evidence="5">The sequence shown here is derived from an EMBL/GenBank/DDBJ whole genome shotgun (WGS) entry which is preliminary data.</text>
</comment>
<protein>
    <submittedName>
        <fullName evidence="5">GntR family transcriptional regulator</fullName>
    </submittedName>
</protein>
<evidence type="ECO:0000313" key="5">
    <source>
        <dbReference type="EMBL" id="MFC6063160.1"/>
    </source>
</evidence>
<dbReference type="SMART" id="SM00345">
    <property type="entry name" value="HTH_GNTR"/>
    <property type="match status" value="1"/>
</dbReference>
<dbReference type="Gene3D" id="1.10.10.10">
    <property type="entry name" value="Winged helix-like DNA-binding domain superfamily/Winged helix DNA-binding domain"/>
    <property type="match status" value="1"/>
</dbReference>